<dbReference type="Proteomes" id="UP001177021">
    <property type="component" value="Unassembled WGS sequence"/>
</dbReference>
<accession>A0ACB0KGP7</accession>
<organism evidence="1 2">
    <name type="scientific">Trifolium pratense</name>
    <name type="common">Red clover</name>
    <dbReference type="NCBI Taxonomy" id="57577"/>
    <lineage>
        <taxon>Eukaryota</taxon>
        <taxon>Viridiplantae</taxon>
        <taxon>Streptophyta</taxon>
        <taxon>Embryophyta</taxon>
        <taxon>Tracheophyta</taxon>
        <taxon>Spermatophyta</taxon>
        <taxon>Magnoliopsida</taxon>
        <taxon>eudicotyledons</taxon>
        <taxon>Gunneridae</taxon>
        <taxon>Pentapetalae</taxon>
        <taxon>rosids</taxon>
        <taxon>fabids</taxon>
        <taxon>Fabales</taxon>
        <taxon>Fabaceae</taxon>
        <taxon>Papilionoideae</taxon>
        <taxon>50 kb inversion clade</taxon>
        <taxon>NPAAA clade</taxon>
        <taxon>Hologalegina</taxon>
        <taxon>IRL clade</taxon>
        <taxon>Trifolieae</taxon>
        <taxon>Trifolium</taxon>
    </lineage>
</organism>
<evidence type="ECO:0000313" key="2">
    <source>
        <dbReference type="Proteomes" id="UP001177021"/>
    </source>
</evidence>
<gene>
    <name evidence="1" type="ORF">MILVUS5_LOCUS22636</name>
</gene>
<evidence type="ECO:0000313" key="1">
    <source>
        <dbReference type="EMBL" id="CAJ2655753.1"/>
    </source>
</evidence>
<proteinExistence type="predicted"/>
<sequence length="286" mass="33262">MSHLFFNFLRSIKKEEQDIIKQQHTPTITFSFSFFSLKKDEPQNNNNHFSSILTHEDDVTDDDRVCLHFSIGDPSCPACDCQQLITNNKRKRSPQQQQLTLKNKKTCIIIKQQHKPTTMLFSSLFSSLKNEESQNNKPSSFVVTHEDNVTDDDRVCLHFSVGDPSCPTYDYQQQLTTNNKRKRPPQQLQPTDHHETHFAKKRKHVHQDNNMESTRPLLRQIEAMQETNARRAEAWAAVERSLNSRLQEAEAKAATTEERERSVNDRLSQTLSRINVLEAQVLKFLE</sequence>
<name>A0ACB0KGP7_TRIPR</name>
<protein>
    <submittedName>
        <fullName evidence="1">Uncharacterized protein</fullName>
    </submittedName>
</protein>
<reference evidence="1" key="1">
    <citation type="submission" date="2023-10" db="EMBL/GenBank/DDBJ databases">
        <authorList>
            <person name="Rodriguez Cubillos JULIANA M."/>
            <person name="De Vega J."/>
        </authorList>
    </citation>
    <scope>NUCLEOTIDE SEQUENCE</scope>
</reference>
<comment type="caution">
    <text evidence="1">The sequence shown here is derived from an EMBL/GenBank/DDBJ whole genome shotgun (WGS) entry which is preliminary data.</text>
</comment>
<keyword evidence="2" id="KW-1185">Reference proteome</keyword>
<dbReference type="EMBL" id="CASHSV030000206">
    <property type="protein sequence ID" value="CAJ2655753.1"/>
    <property type="molecule type" value="Genomic_DNA"/>
</dbReference>